<gene>
    <name evidence="2" type="ORF">J6TS1_46960</name>
</gene>
<dbReference type="EMBL" id="BORJ01000017">
    <property type="protein sequence ID" value="GIN98826.1"/>
    <property type="molecule type" value="Genomic_DNA"/>
</dbReference>
<proteinExistence type="predicted"/>
<protein>
    <recommendedName>
        <fullName evidence="1">Core domain-containing protein</fullName>
    </recommendedName>
</protein>
<dbReference type="Proteomes" id="UP000680670">
    <property type="component" value="Unassembled WGS sequence"/>
</dbReference>
<evidence type="ECO:0000259" key="1">
    <source>
        <dbReference type="Pfam" id="PF01521"/>
    </source>
</evidence>
<reference evidence="2 3" key="1">
    <citation type="submission" date="2021-03" db="EMBL/GenBank/DDBJ databases">
        <title>Antimicrobial resistance genes in bacteria isolated from Japanese honey, and their potential for conferring macrolide and lincosamide resistance in the American foulbrood pathogen Paenibacillus larvae.</title>
        <authorList>
            <person name="Okamoto M."/>
            <person name="Kumagai M."/>
            <person name="Kanamori H."/>
            <person name="Takamatsu D."/>
        </authorList>
    </citation>
    <scope>NUCLEOTIDE SEQUENCE [LARGE SCALE GENOMIC DNA]</scope>
    <source>
        <strain evidence="2 3">J6TS1</strain>
    </source>
</reference>
<dbReference type="Gene3D" id="2.60.300.12">
    <property type="entry name" value="HesB-like domain"/>
    <property type="match status" value="1"/>
</dbReference>
<name>A0ABQ4L3U9_SIMTE</name>
<dbReference type="SUPFAM" id="SSF89360">
    <property type="entry name" value="HesB-like domain"/>
    <property type="match status" value="1"/>
</dbReference>
<evidence type="ECO:0000313" key="2">
    <source>
        <dbReference type="EMBL" id="GIN98826.1"/>
    </source>
</evidence>
<dbReference type="Pfam" id="PF01521">
    <property type="entry name" value="Fe-S_biosyn"/>
    <property type="match status" value="1"/>
</dbReference>
<evidence type="ECO:0000313" key="3">
    <source>
        <dbReference type="Proteomes" id="UP000680670"/>
    </source>
</evidence>
<keyword evidence="3" id="KW-1185">Reference proteome</keyword>
<feature type="domain" description="Core" evidence="1">
    <location>
        <begin position="1"/>
        <end position="85"/>
    </location>
</feature>
<accession>A0ABQ4L3U9</accession>
<sequence>MLITLTESALKKLKFLDIKEGKIPRIDADVTGGCGMSVSFKFVVDEPRKNDHIVEYNGIQIGMDRFTLRNLGNMTELDYTEEKGFIVGDSFSSGTCAIEFNHKY</sequence>
<organism evidence="2 3">
    <name type="scientific">Siminovitchia terrae</name>
    <name type="common">Bacillus terrae</name>
    <dbReference type="NCBI Taxonomy" id="1914933"/>
    <lineage>
        <taxon>Bacteria</taxon>
        <taxon>Bacillati</taxon>
        <taxon>Bacillota</taxon>
        <taxon>Bacilli</taxon>
        <taxon>Bacillales</taxon>
        <taxon>Bacillaceae</taxon>
        <taxon>Siminovitchia</taxon>
    </lineage>
</organism>
<dbReference type="InterPro" id="IPR000361">
    <property type="entry name" value="ATAP_core_dom"/>
</dbReference>
<dbReference type="InterPro" id="IPR035903">
    <property type="entry name" value="HesB-like_dom_sf"/>
</dbReference>
<dbReference type="RefSeq" id="WP_212950795.1">
    <property type="nucleotide sequence ID" value="NZ_BORI01000019.1"/>
</dbReference>
<comment type="caution">
    <text evidence="2">The sequence shown here is derived from an EMBL/GenBank/DDBJ whole genome shotgun (WGS) entry which is preliminary data.</text>
</comment>